<evidence type="ECO:0000256" key="4">
    <source>
        <dbReference type="ARBA" id="ARBA00022692"/>
    </source>
</evidence>
<reference evidence="9 10" key="2">
    <citation type="submission" date="2024-02" db="EMBL/GenBank/DDBJ databases">
        <title>The Genome Sequence of Enterococcus sp. DIV0159.</title>
        <authorList>
            <person name="Earl A."/>
            <person name="Manson A."/>
            <person name="Gilmore M."/>
            <person name="Sanders J."/>
            <person name="Shea T."/>
            <person name="Howe W."/>
            <person name="Livny J."/>
            <person name="Cuomo C."/>
            <person name="Neafsey D."/>
            <person name="Birren B."/>
        </authorList>
    </citation>
    <scope>NUCLEOTIDE SEQUENCE [LARGE SCALE GENOMIC DNA]</scope>
    <source>
        <strain evidence="9 10">665A</strain>
    </source>
</reference>
<evidence type="ECO:0000313" key="10">
    <source>
        <dbReference type="Proteomes" id="UP000664357"/>
    </source>
</evidence>
<feature type="transmembrane region" description="Helical" evidence="7">
    <location>
        <begin position="97"/>
        <end position="118"/>
    </location>
</feature>
<dbReference type="Gene3D" id="1.20.1250.20">
    <property type="entry name" value="MFS general substrate transporter like domains"/>
    <property type="match status" value="1"/>
</dbReference>
<reference evidence="9 10" key="1">
    <citation type="submission" date="2021-03" db="EMBL/GenBank/DDBJ databases">
        <authorList>
            <person name="Gilmore M.S."/>
            <person name="Schwartzman J."/>
            <person name="Van Tyne D."/>
            <person name="Martin M."/>
            <person name="Earl A.M."/>
            <person name="Manson A.L."/>
            <person name="Straub T."/>
            <person name="Salamzade R."/>
            <person name="Saavedra J."/>
            <person name="Lebreton F."/>
            <person name="Prichula J."/>
            <person name="Schaufler K."/>
            <person name="Gaca A."/>
            <person name="Sgardioli B."/>
            <person name="Wagenaar J."/>
            <person name="Strong T."/>
        </authorList>
    </citation>
    <scope>NUCLEOTIDE SEQUENCE [LARGE SCALE GENOMIC DNA]</scope>
    <source>
        <strain evidence="9 10">665A</strain>
    </source>
</reference>
<comment type="caution">
    <text evidence="9">The sequence shown here is derived from an EMBL/GenBank/DDBJ whole genome shotgun (WGS) entry which is preliminary data.</text>
</comment>
<sequence>MVLLGPFVGPYVDRINKKILLIVPDLIAALFAVILSITGILTDAFPFWLIFVSLFIRAVTQTFQMPTVQSIIPTIAPTEELTRVNGQLGMVQSANRIIAPAIGAFLFAAMPLHLLLLIDVLGAFLGLILLLFVPFLELAAIPKTMSY</sequence>
<dbReference type="PROSITE" id="PS50850">
    <property type="entry name" value="MFS"/>
    <property type="match status" value="1"/>
</dbReference>
<evidence type="ECO:0000259" key="8">
    <source>
        <dbReference type="PROSITE" id="PS50850"/>
    </source>
</evidence>
<dbReference type="SUPFAM" id="SSF103473">
    <property type="entry name" value="MFS general substrate transporter"/>
    <property type="match status" value="1"/>
</dbReference>
<dbReference type="InterPro" id="IPR020846">
    <property type="entry name" value="MFS_dom"/>
</dbReference>
<evidence type="ECO:0000256" key="6">
    <source>
        <dbReference type="ARBA" id="ARBA00023136"/>
    </source>
</evidence>
<feature type="transmembrane region" description="Helical" evidence="7">
    <location>
        <begin position="124"/>
        <end position="141"/>
    </location>
</feature>
<dbReference type="Proteomes" id="UP000664357">
    <property type="component" value="Unassembled WGS sequence"/>
</dbReference>
<protein>
    <submittedName>
        <fullName evidence="9">MFS transporter, DHA3 family, macrolide efflux protein</fullName>
    </submittedName>
</protein>
<evidence type="ECO:0000256" key="1">
    <source>
        <dbReference type="ARBA" id="ARBA00004651"/>
    </source>
</evidence>
<accession>A0ABV0EW56</accession>
<evidence type="ECO:0000256" key="2">
    <source>
        <dbReference type="ARBA" id="ARBA00022448"/>
    </source>
</evidence>
<comment type="subcellular location">
    <subcellularLocation>
        <location evidence="1">Cell membrane</location>
        <topology evidence="1">Multi-pass membrane protein</topology>
    </subcellularLocation>
</comment>
<proteinExistence type="predicted"/>
<keyword evidence="10" id="KW-1185">Reference proteome</keyword>
<name>A0ABV0EW56_9ENTE</name>
<keyword evidence="4 7" id="KW-0812">Transmembrane</keyword>
<organism evidence="9 10">
    <name type="scientific">Candidatus Enterococcus ferrettii</name>
    <dbReference type="NCBI Taxonomy" id="2815324"/>
    <lineage>
        <taxon>Bacteria</taxon>
        <taxon>Bacillati</taxon>
        <taxon>Bacillota</taxon>
        <taxon>Bacilli</taxon>
        <taxon>Lactobacillales</taxon>
        <taxon>Enterococcaceae</taxon>
        <taxon>Enterococcus</taxon>
    </lineage>
</organism>
<evidence type="ECO:0000313" key="9">
    <source>
        <dbReference type="EMBL" id="MEO1771838.1"/>
    </source>
</evidence>
<dbReference type="InterPro" id="IPR011701">
    <property type="entry name" value="MFS"/>
</dbReference>
<dbReference type="EMBL" id="JAFREL020000003">
    <property type="protein sequence ID" value="MEO1771838.1"/>
    <property type="molecule type" value="Genomic_DNA"/>
</dbReference>
<dbReference type="Pfam" id="PF07690">
    <property type="entry name" value="MFS_1"/>
    <property type="match status" value="1"/>
</dbReference>
<evidence type="ECO:0000256" key="7">
    <source>
        <dbReference type="SAM" id="Phobius"/>
    </source>
</evidence>
<feature type="domain" description="Major facilitator superfamily (MFS) profile" evidence="8">
    <location>
        <begin position="1"/>
        <end position="147"/>
    </location>
</feature>
<keyword evidence="2" id="KW-0813">Transport</keyword>
<dbReference type="PANTHER" id="PTHR23513">
    <property type="entry name" value="INTEGRAL MEMBRANE EFFLUX PROTEIN-RELATED"/>
    <property type="match status" value="1"/>
</dbReference>
<gene>
    <name evidence="9" type="ORF">JZO67_003820</name>
</gene>
<keyword evidence="6 7" id="KW-0472">Membrane</keyword>
<keyword evidence="5 7" id="KW-1133">Transmembrane helix</keyword>
<evidence type="ECO:0000256" key="3">
    <source>
        <dbReference type="ARBA" id="ARBA00022475"/>
    </source>
</evidence>
<dbReference type="PANTHER" id="PTHR23513:SF6">
    <property type="entry name" value="MAJOR FACILITATOR SUPERFAMILY ASSOCIATED DOMAIN-CONTAINING PROTEIN"/>
    <property type="match status" value="1"/>
</dbReference>
<dbReference type="InterPro" id="IPR036259">
    <property type="entry name" value="MFS_trans_sf"/>
</dbReference>
<keyword evidence="3" id="KW-1003">Cell membrane</keyword>
<feature type="transmembrane region" description="Helical" evidence="7">
    <location>
        <begin position="26"/>
        <end position="56"/>
    </location>
</feature>
<evidence type="ECO:0000256" key="5">
    <source>
        <dbReference type="ARBA" id="ARBA00022989"/>
    </source>
</evidence>